<reference evidence="2" key="3">
    <citation type="submission" date="2025-09" db="UniProtKB">
        <authorList>
            <consortium name="Ensembl"/>
        </authorList>
    </citation>
    <scope>IDENTIFICATION</scope>
    <source>
        <strain evidence="2">Thorbecke</strain>
    </source>
</reference>
<keyword evidence="3" id="KW-1185">Reference proteome</keyword>
<feature type="region of interest" description="Disordered" evidence="1">
    <location>
        <begin position="98"/>
        <end position="151"/>
    </location>
</feature>
<feature type="region of interest" description="Disordered" evidence="1">
    <location>
        <begin position="1"/>
        <end position="82"/>
    </location>
</feature>
<reference evidence="2" key="2">
    <citation type="submission" date="2025-08" db="UniProtKB">
        <authorList>
            <consortium name="Ensembl"/>
        </authorList>
    </citation>
    <scope>IDENTIFICATION</scope>
    <source>
        <strain evidence="2">Thorbecke</strain>
    </source>
</reference>
<reference evidence="2 3" key="1">
    <citation type="journal article" date="2011" name="Nature">
        <title>A high-resolution map of human evolutionary constraint using 29 mammals.</title>
        <authorList>
            <person name="Lindblad-Toh K."/>
            <person name="Garber M."/>
            <person name="Zuk O."/>
            <person name="Lin M.F."/>
            <person name="Parker B.J."/>
            <person name="Washietl S."/>
            <person name="Kheradpour P."/>
            <person name="Ernst J."/>
            <person name="Jordan G."/>
            <person name="Mauceli E."/>
            <person name="Ward L.D."/>
            <person name="Lowe C.B."/>
            <person name="Holloway A.K."/>
            <person name="Clamp M."/>
            <person name="Gnerre S."/>
            <person name="Alfoldi J."/>
            <person name="Beal K."/>
            <person name="Chang J."/>
            <person name="Clawson H."/>
            <person name="Cuff J."/>
            <person name="Di Palma F."/>
            <person name="Fitzgerald S."/>
            <person name="Flicek P."/>
            <person name="Guttman M."/>
            <person name="Hubisz M.J."/>
            <person name="Jaffe D.B."/>
            <person name="Jungreis I."/>
            <person name="Kent W.J."/>
            <person name="Kostka D."/>
            <person name="Lara M."/>
            <person name="Martins A.L."/>
            <person name="Massingham T."/>
            <person name="Moltke I."/>
            <person name="Raney B.J."/>
            <person name="Rasmussen M.D."/>
            <person name="Robinson J."/>
            <person name="Stark A."/>
            <person name="Vilella A.J."/>
            <person name="Wen J."/>
            <person name="Xie X."/>
            <person name="Zody M.C."/>
            <person name="Baldwin J."/>
            <person name="Bloom T."/>
            <person name="Chin C.W."/>
            <person name="Heiman D."/>
            <person name="Nicol R."/>
            <person name="Nusbaum C."/>
            <person name="Young S."/>
            <person name="Wilkinson J."/>
            <person name="Worley K.C."/>
            <person name="Kovar C.L."/>
            <person name="Muzny D.M."/>
            <person name="Gibbs R.A."/>
            <person name="Cree A."/>
            <person name="Dihn H.H."/>
            <person name="Fowler G."/>
            <person name="Jhangiani S."/>
            <person name="Joshi V."/>
            <person name="Lee S."/>
            <person name="Lewis L.R."/>
            <person name="Nazareth L.V."/>
            <person name="Okwuonu G."/>
            <person name="Santibanez J."/>
            <person name="Warren W.C."/>
            <person name="Mardis E.R."/>
            <person name="Weinstock G.M."/>
            <person name="Wilson R.K."/>
            <person name="Delehaunty K."/>
            <person name="Dooling D."/>
            <person name="Fronik C."/>
            <person name="Fulton L."/>
            <person name="Fulton B."/>
            <person name="Graves T."/>
            <person name="Minx P."/>
            <person name="Sodergren E."/>
            <person name="Birney E."/>
            <person name="Margulies E.H."/>
            <person name="Herrero J."/>
            <person name="Green E.D."/>
            <person name="Haussler D."/>
            <person name="Siepel A."/>
            <person name="Goldman N."/>
            <person name="Pollard K.S."/>
            <person name="Pedersen J.S."/>
            <person name="Lander E.S."/>
            <person name="Kellis M."/>
        </authorList>
    </citation>
    <scope>NUCLEOTIDE SEQUENCE [LARGE SCALE GENOMIC DNA]</scope>
    <source>
        <strain evidence="2 3">Thorbecke inbred</strain>
    </source>
</reference>
<dbReference type="GeneTree" id="ENSGT01140000284660"/>
<organism evidence="2 3">
    <name type="scientific">Oryctolagus cuniculus</name>
    <name type="common">Rabbit</name>
    <dbReference type="NCBI Taxonomy" id="9986"/>
    <lineage>
        <taxon>Eukaryota</taxon>
        <taxon>Metazoa</taxon>
        <taxon>Chordata</taxon>
        <taxon>Craniata</taxon>
        <taxon>Vertebrata</taxon>
        <taxon>Euteleostomi</taxon>
        <taxon>Mammalia</taxon>
        <taxon>Eutheria</taxon>
        <taxon>Euarchontoglires</taxon>
        <taxon>Glires</taxon>
        <taxon>Lagomorpha</taxon>
        <taxon>Leporidae</taxon>
        <taxon>Oryctolagus</taxon>
    </lineage>
</organism>
<evidence type="ECO:0000256" key="1">
    <source>
        <dbReference type="SAM" id="MobiDB-lite"/>
    </source>
</evidence>
<evidence type="ECO:0000313" key="3">
    <source>
        <dbReference type="Proteomes" id="UP000001811"/>
    </source>
</evidence>
<accession>A0A5F9C1Y4</accession>
<proteinExistence type="predicted"/>
<feature type="compositionally biased region" description="Basic and acidic residues" evidence="1">
    <location>
        <begin position="56"/>
        <end position="65"/>
    </location>
</feature>
<protein>
    <submittedName>
        <fullName evidence="2">Uncharacterized protein</fullName>
    </submittedName>
</protein>
<dbReference type="AlphaFoldDB" id="A0A5F9C1Y4"/>
<dbReference type="InParanoid" id="A0A5F9C1Y4"/>
<evidence type="ECO:0000313" key="2">
    <source>
        <dbReference type="Ensembl" id="ENSOCUP00000027788.1"/>
    </source>
</evidence>
<dbReference type="Bgee" id="ENSOCUG00000030719">
    <property type="expression patterns" value="Expressed in smooth muscle tissue and 17 other cell types or tissues"/>
</dbReference>
<sequence length="151" mass="16126">MLQRTRSELKTPQGLDSHQSSGREEVAHIRHRTRESGHLGSPRLRPTSTPPALLTDRIHAVREEQSAGAAPSGGGGCLGPSMSSADDYHVEVRSPGVLFGEGSRYPAATATEGEHSGSKLETNLEPDMSEWPSVYTREKPQGAAILSDVTA</sequence>
<dbReference type="Proteomes" id="UP000001811">
    <property type="component" value="Chromosome 12"/>
</dbReference>
<dbReference type="EMBL" id="AAGW02018848">
    <property type="status" value="NOT_ANNOTATED_CDS"/>
    <property type="molecule type" value="Genomic_DNA"/>
</dbReference>
<dbReference type="Ensembl" id="ENSOCUT00000048983.1">
    <property type="protein sequence ID" value="ENSOCUP00000027788.1"/>
    <property type="gene ID" value="ENSOCUG00000030719.1"/>
</dbReference>
<name>A0A5F9C1Y4_RABIT</name>